<keyword evidence="7" id="KW-0614">Plasmid</keyword>
<keyword evidence="8" id="KW-1185">Reference proteome</keyword>
<evidence type="ECO:0000313" key="8">
    <source>
        <dbReference type="Proteomes" id="UP001217044"/>
    </source>
</evidence>
<comment type="similarity">
    <text evidence="1">Belongs to the CRISPR-associated Csm4 family.</text>
</comment>
<organism evidence="7 8">
    <name type="scientific">Deinococcus aquaticus</name>
    <dbReference type="NCBI Taxonomy" id="328692"/>
    <lineage>
        <taxon>Bacteria</taxon>
        <taxon>Thermotogati</taxon>
        <taxon>Deinococcota</taxon>
        <taxon>Deinococci</taxon>
        <taxon>Deinococcales</taxon>
        <taxon>Deinococcaceae</taxon>
        <taxon>Deinococcus</taxon>
    </lineage>
</organism>
<keyword evidence="3" id="KW-0694">RNA-binding</keyword>
<accession>A0ABY7V6E4</accession>
<reference evidence="7 8" key="1">
    <citation type="submission" date="2022-12" db="EMBL/GenBank/DDBJ databases">
        <title>Genome Sequence of Deinococcus aquaticus Type Strain PB314.</title>
        <authorList>
            <person name="Albert C."/>
            <person name="Hill J."/>
            <person name="Boren L."/>
            <person name="Scholz-Ng S."/>
            <person name="Fatema N."/>
            <person name="Grosso R."/>
            <person name="Soboslay E."/>
            <person name="Tuohy J."/>
        </authorList>
    </citation>
    <scope>NUCLEOTIDE SEQUENCE [LARGE SCALE GENOMIC DNA]</scope>
    <source>
        <strain evidence="7 8">PB-314</strain>
        <plasmid evidence="7 8">pDATS03</plasmid>
    </source>
</reference>
<dbReference type="Proteomes" id="UP001217044">
    <property type="component" value="Plasmid pDATS03"/>
</dbReference>
<dbReference type="InterPro" id="IPR040932">
    <property type="entry name" value="Csm4_C"/>
</dbReference>
<sequence>MGRHDLVVLTFTQPLRGRDLRAGYLPSDLLWGALFSADVRLQDAPMPLESPYRVSSAFPYAGGEWLLPRPRAADAPGTDAPDSAGDRKAVKKLEFVNLEDFLTLAGGQRLSAERLARASARQRRALLPVTAQEPPLTMTDAQLNRTLRGTRHAGQGDGLARARYAAPLTDLTPTERLHLSREARGQGASGQTERQRNAQDRVTQATDTFTTDALAQPRLAFLLETTSDAQRARLLAALRLLADTGLGGLRTHGSGQFTLELQPVPDGLAVRLTASGQHVLLGLTHPTPQEAQAIDDSEDARYSLRRRDGYLDGTTLERQDVWMLTEGSLMPGPLTGQVVDVAPPDFPHPVWRSGLSVSIGIGTTGGAA</sequence>
<evidence type="ECO:0000256" key="5">
    <source>
        <dbReference type="SAM" id="MobiDB-lite"/>
    </source>
</evidence>
<protein>
    <recommendedName>
        <fullName evidence="2">CRISPR system Cms protein Csm4</fullName>
    </recommendedName>
</protein>
<feature type="region of interest" description="Disordered" evidence="5">
    <location>
        <begin position="149"/>
        <end position="203"/>
    </location>
</feature>
<evidence type="ECO:0000259" key="6">
    <source>
        <dbReference type="Pfam" id="PF17953"/>
    </source>
</evidence>
<proteinExistence type="inferred from homology"/>
<evidence type="ECO:0000256" key="2">
    <source>
        <dbReference type="ARBA" id="ARBA00016109"/>
    </source>
</evidence>
<feature type="compositionally biased region" description="Basic and acidic residues" evidence="5">
    <location>
        <begin position="173"/>
        <end position="184"/>
    </location>
</feature>
<keyword evidence="4" id="KW-0051">Antiviral defense</keyword>
<name>A0ABY7V6E4_9DEIO</name>
<dbReference type="EMBL" id="CP115168">
    <property type="protein sequence ID" value="WDA60766.1"/>
    <property type="molecule type" value="Genomic_DNA"/>
</dbReference>
<dbReference type="NCBIfam" id="TIGR01903">
    <property type="entry name" value="cas5_csm4"/>
    <property type="match status" value="1"/>
</dbReference>
<dbReference type="InterPro" id="IPR005510">
    <property type="entry name" value="Csm4"/>
</dbReference>
<dbReference type="Pfam" id="PF17953">
    <property type="entry name" value="Csm4_C"/>
    <property type="match status" value="1"/>
</dbReference>
<dbReference type="RefSeq" id="WP_273991513.1">
    <property type="nucleotide sequence ID" value="NZ_BAABQT010000024.1"/>
</dbReference>
<feature type="domain" description="Csm4 C-terminal" evidence="6">
    <location>
        <begin position="275"/>
        <end position="361"/>
    </location>
</feature>
<evidence type="ECO:0000256" key="3">
    <source>
        <dbReference type="ARBA" id="ARBA00022884"/>
    </source>
</evidence>
<geneLocation type="plasmid" evidence="7 8">
    <name>pDATS03</name>
</geneLocation>
<evidence type="ECO:0000313" key="7">
    <source>
        <dbReference type="EMBL" id="WDA60766.1"/>
    </source>
</evidence>
<evidence type="ECO:0000256" key="4">
    <source>
        <dbReference type="ARBA" id="ARBA00023118"/>
    </source>
</evidence>
<gene>
    <name evidence="7" type="ORF">M8445_18210</name>
</gene>
<evidence type="ECO:0000256" key="1">
    <source>
        <dbReference type="ARBA" id="ARBA00005772"/>
    </source>
</evidence>